<dbReference type="Gene3D" id="3.40.50.300">
    <property type="entry name" value="P-loop containing nucleotide triphosphate hydrolases"/>
    <property type="match status" value="1"/>
</dbReference>
<dbReference type="SUPFAM" id="SSF52540">
    <property type="entry name" value="P-loop containing nucleoside triphosphate hydrolases"/>
    <property type="match status" value="1"/>
</dbReference>
<dbReference type="GO" id="GO:0004386">
    <property type="term" value="F:helicase activity"/>
    <property type="evidence" value="ECO:0007669"/>
    <property type="project" value="UniProtKB-KW"/>
</dbReference>
<dbReference type="GO" id="GO:0016787">
    <property type="term" value="F:hydrolase activity"/>
    <property type="evidence" value="ECO:0007669"/>
    <property type="project" value="UniProtKB-KW"/>
</dbReference>
<evidence type="ECO:0000256" key="1">
    <source>
        <dbReference type="SAM" id="MobiDB-lite"/>
    </source>
</evidence>
<dbReference type="WBParaSite" id="SRAE_X000140700.1">
    <property type="protein sequence ID" value="SRAE_X000140700.1"/>
    <property type="gene ID" value="WBGene00266975"/>
</dbReference>
<evidence type="ECO:0000313" key="6">
    <source>
        <dbReference type="WormBase" id="SRAE_X000140700"/>
    </source>
</evidence>
<gene>
    <name evidence="3 5 6" type="ORF">SRAE_X000140700</name>
</gene>
<reference evidence="5" key="3">
    <citation type="submission" date="2020-12" db="UniProtKB">
        <authorList>
            <consortium name="WormBaseParasite"/>
        </authorList>
    </citation>
    <scope>IDENTIFICATION</scope>
</reference>
<dbReference type="GeneID" id="36384469"/>
<dbReference type="Proteomes" id="UP000035682">
    <property type="component" value="Unplaced"/>
</dbReference>
<keyword evidence="3" id="KW-0067">ATP-binding</keyword>
<name>A0A090MNL9_STRRB</name>
<dbReference type="CTD" id="36384469"/>
<dbReference type="RefSeq" id="XP_024498872.1">
    <property type="nucleotide sequence ID" value="XM_024648597.1"/>
</dbReference>
<keyword evidence="3" id="KW-0347">Helicase</keyword>
<dbReference type="WormBase" id="SRAE_X000140700">
    <property type="protein sequence ID" value="SRP00142"/>
    <property type="gene ID" value="WBGene00266975"/>
</dbReference>
<keyword evidence="3" id="KW-0378">Hydrolase</keyword>
<keyword evidence="3" id="KW-0547">Nucleotide-binding</keyword>
<keyword evidence="4" id="KW-1185">Reference proteome</keyword>
<evidence type="ECO:0000313" key="3">
    <source>
        <dbReference type="EMBL" id="CEF59661.1"/>
    </source>
</evidence>
<reference evidence="3" key="2">
    <citation type="submission" date="2014-09" db="EMBL/GenBank/DDBJ databases">
        <authorList>
            <person name="Aslett A.Martin."/>
        </authorList>
    </citation>
    <scope>NUCLEOTIDE SEQUENCE</scope>
    <source>
        <strain evidence="3">ED321 Heterogonic</strain>
    </source>
</reference>
<proteinExistence type="predicted"/>
<evidence type="ECO:0000259" key="2">
    <source>
        <dbReference type="Pfam" id="PF00271"/>
    </source>
</evidence>
<accession>A0A090MNL9</accession>
<dbReference type="EMBL" id="LN609396">
    <property type="protein sequence ID" value="CEF59661.1"/>
    <property type="molecule type" value="Genomic_DNA"/>
</dbReference>
<sequence length="473" mass="54208">MVKEKIFSTFPITVVVIVRKIKKIKFCEEIYKSHGYTVVKYTSLLSKIEKGKARLKYESNDNSVFINTEGNLVGVDLKSCSVLLYHGLPLNITTYFQDIGRLNRNGSLSFSILSTTTSAVACLKKILTIENFNTTCSRSSSVSTFSECSGITGPAQIIPGDINWIVPRSKQDDGYDIVEISQKTFLKILNKDFSNCLHNPYLGILDGIQISNCVYRCTNCLSKNALLNENLLRDVIKVYLNNKNINGNETEEELLENFYCVKKVFLKCDEERTSYVREAGEKNTCKKEEKQKESGDKIDNDNVDRAQKNCVKNLKNMDEILRKRKVNHTSETQVDEIVGQEIIKRKKNIATEEVLRLVNIETYKNEFRKLMSNKFMTNYVIVLKDTIKNQKSTQEYVTEIPDETAAVKSLQKRGLIPEAKECENGHEMKLSFEAVNRWKCSLRSCKKQVEVQVGTWFQRTRMSPKTAISFIYH</sequence>
<dbReference type="InterPro" id="IPR001650">
    <property type="entry name" value="Helicase_C-like"/>
</dbReference>
<evidence type="ECO:0000313" key="5">
    <source>
        <dbReference type="WBParaSite" id="SRAE_X000140700.1"/>
    </source>
</evidence>
<dbReference type="AlphaFoldDB" id="A0A090MNL9"/>
<dbReference type="InterPro" id="IPR027417">
    <property type="entry name" value="P-loop_NTPase"/>
</dbReference>
<protein>
    <submittedName>
        <fullName evidence="3">Helicase, C-terminal domain and P-loop containing nucleoside triphosphate hydrolase domain-containing protein</fullName>
    </submittedName>
</protein>
<feature type="domain" description="Helicase C-terminal" evidence="2">
    <location>
        <begin position="13"/>
        <end position="106"/>
    </location>
</feature>
<dbReference type="Pfam" id="PF00271">
    <property type="entry name" value="Helicase_C"/>
    <property type="match status" value="1"/>
</dbReference>
<evidence type="ECO:0000313" key="4">
    <source>
        <dbReference type="Proteomes" id="UP000035682"/>
    </source>
</evidence>
<organism evidence="3">
    <name type="scientific">Strongyloides ratti</name>
    <name type="common">Parasitic roundworm</name>
    <dbReference type="NCBI Taxonomy" id="34506"/>
    <lineage>
        <taxon>Eukaryota</taxon>
        <taxon>Metazoa</taxon>
        <taxon>Ecdysozoa</taxon>
        <taxon>Nematoda</taxon>
        <taxon>Chromadorea</taxon>
        <taxon>Rhabditida</taxon>
        <taxon>Tylenchina</taxon>
        <taxon>Panagrolaimomorpha</taxon>
        <taxon>Strongyloidoidea</taxon>
        <taxon>Strongyloididae</taxon>
        <taxon>Strongyloides</taxon>
    </lineage>
</organism>
<feature type="region of interest" description="Disordered" evidence="1">
    <location>
        <begin position="281"/>
        <end position="301"/>
    </location>
</feature>
<reference evidence="4" key="1">
    <citation type="submission" date="2014-09" db="EMBL/GenBank/DDBJ databases">
        <authorList>
            <person name="Martin A.A."/>
        </authorList>
    </citation>
    <scope>NUCLEOTIDE SEQUENCE</scope>
    <source>
        <strain evidence="4">ED321</strain>
    </source>
</reference>